<keyword evidence="2" id="KW-0645">Protease</keyword>
<dbReference type="Pfam" id="PF05903">
    <property type="entry name" value="Peptidase_C97"/>
    <property type="match status" value="1"/>
</dbReference>
<dbReference type="AlphaFoldDB" id="A0AAN6MNB2"/>
<accession>A0AAN6MNB2</accession>
<feature type="domain" description="PPPDE" evidence="4">
    <location>
        <begin position="67"/>
        <end position="106"/>
    </location>
</feature>
<dbReference type="InterPro" id="IPR042266">
    <property type="entry name" value="PPPDE_sf"/>
</dbReference>
<evidence type="ECO:0000259" key="4">
    <source>
        <dbReference type="Pfam" id="PF05903"/>
    </source>
</evidence>
<dbReference type="Gene3D" id="3.90.1720.30">
    <property type="entry name" value="PPPDE domains"/>
    <property type="match status" value="1"/>
</dbReference>
<organism evidence="5 6">
    <name type="scientific">Staphylotrichum tortipilum</name>
    <dbReference type="NCBI Taxonomy" id="2831512"/>
    <lineage>
        <taxon>Eukaryota</taxon>
        <taxon>Fungi</taxon>
        <taxon>Dikarya</taxon>
        <taxon>Ascomycota</taxon>
        <taxon>Pezizomycotina</taxon>
        <taxon>Sordariomycetes</taxon>
        <taxon>Sordariomycetidae</taxon>
        <taxon>Sordariales</taxon>
        <taxon>Chaetomiaceae</taxon>
        <taxon>Staphylotrichum</taxon>
    </lineage>
</organism>
<evidence type="ECO:0000313" key="5">
    <source>
        <dbReference type="EMBL" id="KAK3903476.1"/>
    </source>
</evidence>
<feature type="non-terminal residue" evidence="5">
    <location>
        <position position="1"/>
    </location>
</feature>
<gene>
    <name evidence="5" type="ORF">C8A05DRAFT_14563</name>
</gene>
<reference evidence="5" key="1">
    <citation type="journal article" date="2023" name="Mol. Phylogenet. Evol.">
        <title>Genome-scale phylogeny and comparative genomics of the fungal order Sordariales.</title>
        <authorList>
            <person name="Hensen N."/>
            <person name="Bonometti L."/>
            <person name="Westerberg I."/>
            <person name="Brannstrom I.O."/>
            <person name="Guillou S."/>
            <person name="Cros-Aarteil S."/>
            <person name="Calhoun S."/>
            <person name="Haridas S."/>
            <person name="Kuo A."/>
            <person name="Mondo S."/>
            <person name="Pangilinan J."/>
            <person name="Riley R."/>
            <person name="LaButti K."/>
            <person name="Andreopoulos B."/>
            <person name="Lipzen A."/>
            <person name="Chen C."/>
            <person name="Yan M."/>
            <person name="Daum C."/>
            <person name="Ng V."/>
            <person name="Clum A."/>
            <person name="Steindorff A."/>
            <person name="Ohm R.A."/>
            <person name="Martin F."/>
            <person name="Silar P."/>
            <person name="Natvig D.O."/>
            <person name="Lalanne C."/>
            <person name="Gautier V."/>
            <person name="Ament-Velasquez S.L."/>
            <person name="Kruys A."/>
            <person name="Hutchinson M.I."/>
            <person name="Powell A.J."/>
            <person name="Barry K."/>
            <person name="Miller A.N."/>
            <person name="Grigoriev I.V."/>
            <person name="Debuchy R."/>
            <person name="Gladieux P."/>
            <person name="Hiltunen Thoren M."/>
            <person name="Johannesson H."/>
        </authorList>
    </citation>
    <scope>NUCLEOTIDE SEQUENCE</scope>
    <source>
        <strain evidence="5">CBS 103.79</strain>
    </source>
</reference>
<dbReference type="InterPro" id="IPR008580">
    <property type="entry name" value="PPPDE_dom"/>
</dbReference>
<evidence type="ECO:0000313" key="6">
    <source>
        <dbReference type="Proteomes" id="UP001303889"/>
    </source>
</evidence>
<dbReference type="EMBL" id="MU855446">
    <property type="protein sequence ID" value="KAK3903476.1"/>
    <property type="molecule type" value="Genomic_DNA"/>
</dbReference>
<evidence type="ECO:0000256" key="2">
    <source>
        <dbReference type="ARBA" id="ARBA00022670"/>
    </source>
</evidence>
<keyword evidence="3" id="KW-0378">Hydrolase</keyword>
<dbReference type="GO" id="GO:0008233">
    <property type="term" value="F:peptidase activity"/>
    <property type="evidence" value="ECO:0007669"/>
    <property type="project" value="UniProtKB-KW"/>
</dbReference>
<reference evidence="5" key="2">
    <citation type="submission" date="2023-05" db="EMBL/GenBank/DDBJ databases">
        <authorList>
            <consortium name="Lawrence Berkeley National Laboratory"/>
            <person name="Steindorff A."/>
            <person name="Hensen N."/>
            <person name="Bonometti L."/>
            <person name="Westerberg I."/>
            <person name="Brannstrom I.O."/>
            <person name="Guillou S."/>
            <person name="Cros-Aarteil S."/>
            <person name="Calhoun S."/>
            <person name="Haridas S."/>
            <person name="Kuo A."/>
            <person name="Mondo S."/>
            <person name="Pangilinan J."/>
            <person name="Riley R."/>
            <person name="Labutti K."/>
            <person name="Andreopoulos B."/>
            <person name="Lipzen A."/>
            <person name="Chen C."/>
            <person name="Yanf M."/>
            <person name="Daum C."/>
            <person name="Ng V."/>
            <person name="Clum A."/>
            <person name="Ohm R."/>
            <person name="Martin F."/>
            <person name="Silar P."/>
            <person name="Natvig D."/>
            <person name="Lalanne C."/>
            <person name="Gautier V."/>
            <person name="Ament-Velasquez S.L."/>
            <person name="Kruys A."/>
            <person name="Hutchinson M.I."/>
            <person name="Powell A.J."/>
            <person name="Barry K."/>
            <person name="Miller A.N."/>
            <person name="Grigoriev I.V."/>
            <person name="Debuchy R."/>
            <person name="Gladieux P."/>
            <person name="Thoren M.H."/>
            <person name="Johannesson H."/>
        </authorList>
    </citation>
    <scope>NUCLEOTIDE SEQUENCE</scope>
    <source>
        <strain evidence="5">CBS 103.79</strain>
    </source>
</reference>
<sequence>VAFRGGNLAHWGLFLPDEEGSPEGTLVHIGVNTLASGLVKLNHRLYVKKLVVTRSNAQSVHPITGAHVTRDILQQVANSVYQARGYNYVTNNCQHFCLDVVKELHARYADLVLDAAVQDVLQHGTAISAVTNFTRG</sequence>
<dbReference type="GO" id="GO:0006508">
    <property type="term" value="P:proteolysis"/>
    <property type="evidence" value="ECO:0007669"/>
    <property type="project" value="UniProtKB-KW"/>
</dbReference>
<comment type="similarity">
    <text evidence="1">Belongs to the DeSI family.</text>
</comment>
<dbReference type="Proteomes" id="UP001303889">
    <property type="component" value="Unassembled WGS sequence"/>
</dbReference>
<evidence type="ECO:0000256" key="1">
    <source>
        <dbReference type="ARBA" id="ARBA00008140"/>
    </source>
</evidence>
<proteinExistence type="inferred from homology"/>
<protein>
    <recommendedName>
        <fullName evidence="4">PPPDE domain-containing protein</fullName>
    </recommendedName>
</protein>
<keyword evidence="6" id="KW-1185">Reference proteome</keyword>
<evidence type="ECO:0000256" key="3">
    <source>
        <dbReference type="ARBA" id="ARBA00022801"/>
    </source>
</evidence>
<comment type="caution">
    <text evidence="5">The sequence shown here is derived from an EMBL/GenBank/DDBJ whole genome shotgun (WGS) entry which is preliminary data.</text>
</comment>
<name>A0AAN6MNB2_9PEZI</name>